<dbReference type="Pfam" id="PF14238">
    <property type="entry name" value="DUF4340"/>
    <property type="match status" value="1"/>
</dbReference>
<dbReference type="EMBL" id="CP042909">
    <property type="protein sequence ID" value="QJA06712.1"/>
    <property type="molecule type" value="Genomic_DNA"/>
</dbReference>
<feature type="domain" description="DUF4340" evidence="1">
    <location>
        <begin position="85"/>
        <end position="253"/>
    </location>
</feature>
<keyword evidence="3" id="KW-1185">Reference proteome</keyword>
<dbReference type="RefSeq" id="WP_168720065.1">
    <property type="nucleotide sequence ID" value="NZ_CP042909.1"/>
</dbReference>
<gene>
    <name evidence="2" type="ORF">FVE67_07860</name>
</gene>
<organism evidence="2 3">
    <name type="scientific">Thermosulfurimonas marina</name>
    <dbReference type="NCBI Taxonomy" id="2047767"/>
    <lineage>
        <taxon>Bacteria</taxon>
        <taxon>Pseudomonadati</taxon>
        <taxon>Thermodesulfobacteriota</taxon>
        <taxon>Thermodesulfobacteria</taxon>
        <taxon>Thermodesulfobacteriales</taxon>
        <taxon>Thermodesulfobacteriaceae</taxon>
        <taxon>Thermosulfurimonas</taxon>
    </lineage>
</organism>
<dbReference type="Proteomes" id="UP000501253">
    <property type="component" value="Chromosome"/>
</dbReference>
<evidence type="ECO:0000313" key="3">
    <source>
        <dbReference type="Proteomes" id="UP000501253"/>
    </source>
</evidence>
<name>A0A6H1WU35_9BACT</name>
<evidence type="ECO:0000313" key="2">
    <source>
        <dbReference type="EMBL" id="QJA06712.1"/>
    </source>
</evidence>
<evidence type="ECO:0000259" key="1">
    <source>
        <dbReference type="Pfam" id="PF14238"/>
    </source>
</evidence>
<dbReference type="AlphaFoldDB" id="A0A6H1WU35"/>
<accession>A0A6H1WU35</accession>
<dbReference type="InterPro" id="IPR025641">
    <property type="entry name" value="DUF4340"/>
</dbReference>
<dbReference type="KEGG" id="tmai:FVE67_07860"/>
<reference evidence="2 3" key="1">
    <citation type="submission" date="2019-08" db="EMBL/GenBank/DDBJ databases">
        <title>Complete genome sequence of Thermosulfurimonas marina SU872T, an anaerobic thermophilic chemolithoautotrophic bacterium isolated from a shallow marine hydrothermal vent.</title>
        <authorList>
            <person name="Allioux M."/>
            <person name="Jebbar M."/>
            <person name="Slobodkina G."/>
            <person name="Slobodkin A."/>
            <person name="Moalic Y."/>
            <person name="Frolova A."/>
            <person name="Shao Z."/>
            <person name="Alain K."/>
        </authorList>
    </citation>
    <scope>NUCLEOTIDE SEQUENCE [LARGE SCALE GENOMIC DNA]</scope>
    <source>
        <strain evidence="2 3">SU872</strain>
    </source>
</reference>
<protein>
    <submittedName>
        <fullName evidence="2">DUF4340 domain-containing protein</fullName>
    </submittedName>
</protein>
<sequence length="307" mass="35760">MSPRNLFFLSGLLLLLVLMYVIAQRAERPEALKGRVFVRVGQPDWSRADEVRVWFGKERRQGFRLIFGDGRWEVLPLEGKGFPRPAKEGLVRDLLKDLAELSGERRMEGRDYFARVALTPETALHLEGLREGRKLFSLLLGKRGPYWESTFFRLEGSEVIYLSPENLLARFEIWKEAPQPPKLDPWVDLTVLSPAPSGLESLVLYREGKEVFRLQREEEGFVWQRGKETRKLAAKEVEKRLREVFPLFAEEVVPPKKIPPRFRLVVKTSLREEELQVAPSGKVVFVRRGPYLFRVKAEDWKKIETLF</sequence>
<proteinExistence type="predicted"/>